<proteinExistence type="predicted"/>
<organism evidence="1 2">
    <name type="scientific">Lentinula detonsa</name>
    <dbReference type="NCBI Taxonomy" id="2804962"/>
    <lineage>
        <taxon>Eukaryota</taxon>
        <taxon>Fungi</taxon>
        <taxon>Dikarya</taxon>
        <taxon>Basidiomycota</taxon>
        <taxon>Agaricomycotina</taxon>
        <taxon>Agaricomycetes</taxon>
        <taxon>Agaricomycetidae</taxon>
        <taxon>Agaricales</taxon>
        <taxon>Marasmiineae</taxon>
        <taxon>Omphalotaceae</taxon>
        <taxon>Lentinula</taxon>
    </lineage>
</organism>
<comment type="caution">
    <text evidence="1">The sequence shown here is derived from an EMBL/GenBank/DDBJ whole genome shotgun (WGS) entry which is preliminary data.</text>
</comment>
<evidence type="ECO:0000313" key="2">
    <source>
        <dbReference type="Proteomes" id="UP001142393"/>
    </source>
</evidence>
<reference evidence="1 2" key="1">
    <citation type="journal article" date="2023" name="Proc. Natl. Acad. Sci. U.S.A.">
        <title>A global phylogenomic analysis of the shiitake genus Lentinula.</title>
        <authorList>
            <person name="Sierra-Patev S."/>
            <person name="Min B."/>
            <person name="Naranjo-Ortiz M."/>
            <person name="Looney B."/>
            <person name="Konkel Z."/>
            <person name="Slot J.C."/>
            <person name="Sakamoto Y."/>
            <person name="Steenwyk J.L."/>
            <person name="Rokas A."/>
            <person name="Carro J."/>
            <person name="Camarero S."/>
            <person name="Ferreira P."/>
            <person name="Molpeceres G."/>
            <person name="Ruiz-Duenas F.J."/>
            <person name="Serrano A."/>
            <person name="Henrissat B."/>
            <person name="Drula E."/>
            <person name="Hughes K.W."/>
            <person name="Mata J.L."/>
            <person name="Ishikawa N.K."/>
            <person name="Vargas-Isla R."/>
            <person name="Ushijima S."/>
            <person name="Smith C.A."/>
            <person name="Donoghue J."/>
            <person name="Ahrendt S."/>
            <person name="Andreopoulos W."/>
            <person name="He G."/>
            <person name="LaButti K."/>
            <person name="Lipzen A."/>
            <person name="Ng V."/>
            <person name="Riley R."/>
            <person name="Sandor L."/>
            <person name="Barry K."/>
            <person name="Martinez A.T."/>
            <person name="Xiao Y."/>
            <person name="Gibbons J.G."/>
            <person name="Terashima K."/>
            <person name="Grigoriev I.V."/>
            <person name="Hibbett D."/>
        </authorList>
    </citation>
    <scope>NUCLEOTIDE SEQUENCE [LARGE SCALE GENOMIC DNA]</scope>
    <source>
        <strain evidence="1 2">TFB7810</strain>
    </source>
</reference>
<dbReference type="Proteomes" id="UP001142393">
    <property type="component" value="Unassembled WGS sequence"/>
</dbReference>
<evidence type="ECO:0008006" key="3">
    <source>
        <dbReference type="Google" id="ProtNLM"/>
    </source>
</evidence>
<keyword evidence="2" id="KW-1185">Reference proteome</keyword>
<protein>
    <recommendedName>
        <fullName evidence="3">Fungal-type protein kinase domain-containing protein</fullName>
    </recommendedName>
</protein>
<name>A0A9W8NVJ7_9AGAR</name>
<evidence type="ECO:0000313" key="1">
    <source>
        <dbReference type="EMBL" id="KAJ3741757.1"/>
    </source>
</evidence>
<sequence length="167" mass="18795">MCVDLLNPKWNGGQLYRHDLESLFFIMICLACPYERPVVPAAEPRNFSKWFSGTDDEVREKKPTSTATVSTESYLFNLISLVLEIGWMLSIIGSVLPIRDARISGIYPSSYLLGCKILNRRTTLVAGTPLDWNTLGGIFTYADMVQLMSSFQDQPLETRWAGANPDH</sequence>
<dbReference type="EMBL" id="JANVFU010000011">
    <property type="protein sequence ID" value="KAJ3741757.1"/>
    <property type="molecule type" value="Genomic_DNA"/>
</dbReference>
<dbReference type="AlphaFoldDB" id="A0A9W8NVJ7"/>
<gene>
    <name evidence="1" type="ORF">DFH05DRAFT_1573053</name>
</gene>
<accession>A0A9W8NVJ7</accession>